<dbReference type="STRING" id="1385510.GCA_000425205_02918"/>
<dbReference type="RefSeq" id="WP_026801193.1">
    <property type="nucleotide sequence ID" value="NZ_AULI01000013.1"/>
</dbReference>
<gene>
    <name evidence="2" type="ORF">N781_06655</name>
</gene>
<dbReference type="eggNOG" id="COG5609">
    <property type="taxonomic scope" value="Bacteria"/>
</dbReference>
<organism evidence="2 3">
    <name type="scientific">Pontibacillus halophilus JSM 076056 = DSM 19796</name>
    <dbReference type="NCBI Taxonomy" id="1385510"/>
    <lineage>
        <taxon>Bacteria</taxon>
        <taxon>Bacillati</taxon>
        <taxon>Bacillota</taxon>
        <taxon>Bacilli</taxon>
        <taxon>Bacillales</taxon>
        <taxon>Bacillaceae</taxon>
        <taxon>Pontibacillus</taxon>
    </lineage>
</organism>
<name>A0A0A5GC16_9BACI</name>
<feature type="domain" description="Na+-translocating membrane potential-generating system MpsC" evidence="1">
    <location>
        <begin position="3"/>
        <end position="108"/>
    </location>
</feature>
<keyword evidence="3" id="KW-1185">Reference proteome</keyword>
<comment type="caution">
    <text evidence="2">The sequence shown here is derived from an EMBL/GenBank/DDBJ whole genome shotgun (WGS) entry which is preliminary data.</text>
</comment>
<dbReference type="Proteomes" id="UP000030528">
    <property type="component" value="Unassembled WGS sequence"/>
</dbReference>
<reference evidence="2 3" key="1">
    <citation type="submission" date="2013-08" db="EMBL/GenBank/DDBJ databases">
        <authorList>
            <person name="Huang J."/>
            <person name="Wang G."/>
        </authorList>
    </citation>
    <scope>NUCLEOTIDE SEQUENCE [LARGE SCALE GENOMIC DNA]</scope>
    <source>
        <strain evidence="2 3">JSM 076056</strain>
    </source>
</reference>
<evidence type="ECO:0000313" key="2">
    <source>
        <dbReference type="EMBL" id="KGX90731.1"/>
    </source>
</evidence>
<evidence type="ECO:0000313" key="3">
    <source>
        <dbReference type="Proteomes" id="UP000030528"/>
    </source>
</evidence>
<dbReference type="AlphaFoldDB" id="A0A0A5GC16"/>
<protein>
    <recommendedName>
        <fullName evidence="1">Na+-translocating membrane potential-generating system MpsC domain-containing protein</fullName>
    </recommendedName>
</protein>
<sequence length="230" mass="26897">MDKKSLQSEISSYMGKLLRDNFGKGPTSIYVSIKEPFLTVYIRDFLGPMERVLINQERTDRVEEMRDLLMQELIPEIKAALWVMAEIDVQELYYDWTLENRSGMIVGVYGDRENDTEALEDYHGKEKVHREIEHVSKQAEKLPEQVDSFFLNERTLLIERNGILVAIEKELIRSGFEEKLKLAKRHLEKGLLDLSAFENILGTKVRDAFVDWDFNLDRSYFIFVVDPVTV</sequence>
<proteinExistence type="predicted"/>
<feature type="domain" description="Na+-translocating membrane potential-generating system MpsC" evidence="1">
    <location>
        <begin position="136"/>
        <end position="226"/>
    </location>
</feature>
<evidence type="ECO:0000259" key="1">
    <source>
        <dbReference type="Pfam" id="PF10057"/>
    </source>
</evidence>
<dbReference type="Pfam" id="PF10057">
    <property type="entry name" value="MpsC"/>
    <property type="match status" value="2"/>
</dbReference>
<accession>A0A0A5GC16</accession>
<dbReference type="InterPro" id="IPR018745">
    <property type="entry name" value="MpsC"/>
</dbReference>
<dbReference type="EMBL" id="AVPE01000013">
    <property type="protein sequence ID" value="KGX90731.1"/>
    <property type="molecule type" value="Genomic_DNA"/>
</dbReference>
<dbReference type="OrthoDB" id="2677857at2"/>